<feature type="compositionally biased region" description="Basic and acidic residues" evidence="1">
    <location>
        <begin position="960"/>
        <end position="984"/>
    </location>
</feature>
<dbReference type="RefSeq" id="XP_016664997.1">
    <property type="nucleotide sequence ID" value="XM_016809508.2"/>
</dbReference>
<reference evidence="2" key="2">
    <citation type="submission" date="2022-06" db="UniProtKB">
        <authorList>
            <consortium name="EnsemblMetazoa"/>
        </authorList>
    </citation>
    <scope>IDENTIFICATION</scope>
</reference>
<feature type="compositionally biased region" description="Basic and acidic residues" evidence="1">
    <location>
        <begin position="727"/>
        <end position="738"/>
    </location>
</feature>
<feature type="compositionally biased region" description="Basic and acidic residues" evidence="1">
    <location>
        <begin position="787"/>
        <end position="812"/>
    </location>
</feature>
<organism evidence="2 3">
    <name type="scientific">Acyrthosiphon pisum</name>
    <name type="common">Pea aphid</name>
    <dbReference type="NCBI Taxonomy" id="7029"/>
    <lineage>
        <taxon>Eukaryota</taxon>
        <taxon>Metazoa</taxon>
        <taxon>Ecdysozoa</taxon>
        <taxon>Arthropoda</taxon>
        <taxon>Hexapoda</taxon>
        <taxon>Insecta</taxon>
        <taxon>Pterygota</taxon>
        <taxon>Neoptera</taxon>
        <taxon>Paraneoptera</taxon>
        <taxon>Hemiptera</taxon>
        <taxon>Sternorrhyncha</taxon>
        <taxon>Aphidomorpha</taxon>
        <taxon>Aphidoidea</taxon>
        <taxon>Aphididae</taxon>
        <taxon>Macrosiphini</taxon>
        <taxon>Acyrthosiphon</taxon>
    </lineage>
</organism>
<dbReference type="Proteomes" id="UP000007819">
    <property type="component" value="Unassembled WGS sequence"/>
</dbReference>
<evidence type="ECO:0000313" key="2">
    <source>
        <dbReference type="EnsemblMetazoa" id="XP_016664997.1"/>
    </source>
</evidence>
<feature type="region of interest" description="Disordered" evidence="1">
    <location>
        <begin position="474"/>
        <end position="509"/>
    </location>
</feature>
<feature type="compositionally biased region" description="Basic and acidic residues" evidence="1">
    <location>
        <begin position="850"/>
        <end position="877"/>
    </location>
</feature>
<dbReference type="GeneID" id="103311725"/>
<feature type="compositionally biased region" description="Basic and acidic residues" evidence="1">
    <location>
        <begin position="474"/>
        <end position="497"/>
    </location>
</feature>
<reference evidence="3" key="1">
    <citation type="submission" date="2010-06" db="EMBL/GenBank/DDBJ databases">
        <authorList>
            <person name="Jiang H."/>
            <person name="Abraham K."/>
            <person name="Ali S."/>
            <person name="Alsbrooks S.L."/>
            <person name="Anim B.N."/>
            <person name="Anosike U.S."/>
            <person name="Attaway T."/>
            <person name="Bandaranaike D.P."/>
            <person name="Battles P.K."/>
            <person name="Bell S.N."/>
            <person name="Bell A.V."/>
            <person name="Beltran B."/>
            <person name="Bickham C."/>
            <person name="Bustamante Y."/>
            <person name="Caleb T."/>
            <person name="Canada A."/>
            <person name="Cardenas V."/>
            <person name="Carter K."/>
            <person name="Chacko J."/>
            <person name="Chandrabose M.N."/>
            <person name="Chavez D."/>
            <person name="Chavez A."/>
            <person name="Chen L."/>
            <person name="Chu H.-S."/>
            <person name="Claassen K.J."/>
            <person name="Cockrell R."/>
            <person name="Collins M."/>
            <person name="Cooper J.A."/>
            <person name="Cree A."/>
            <person name="Curry S.M."/>
            <person name="Da Y."/>
            <person name="Dao M.D."/>
            <person name="Das B."/>
            <person name="Davila M.-L."/>
            <person name="Davy-Carroll L."/>
            <person name="Denson S."/>
            <person name="Dinh H."/>
            <person name="Ebong V.E."/>
            <person name="Edwards J.R."/>
            <person name="Egan A."/>
            <person name="El-Daye J."/>
            <person name="Escobedo L."/>
            <person name="Fernandez S."/>
            <person name="Fernando P.R."/>
            <person name="Flagg N."/>
            <person name="Forbes L.D."/>
            <person name="Fowler R.G."/>
            <person name="Fu Q."/>
            <person name="Gabisi R.A."/>
            <person name="Ganer J."/>
            <person name="Garbino Pronczuk A."/>
            <person name="Garcia R.M."/>
            <person name="Garner T."/>
            <person name="Garrett T.E."/>
            <person name="Gonzalez D.A."/>
            <person name="Hamid H."/>
            <person name="Hawkins E.S."/>
            <person name="Hirani K."/>
            <person name="Hogues M.E."/>
            <person name="Hollins B."/>
            <person name="Hsiao C.-H."/>
            <person name="Jabil R."/>
            <person name="James M.L."/>
            <person name="Jhangiani S.N."/>
            <person name="Johnson B."/>
            <person name="Johnson Q."/>
            <person name="Joshi V."/>
            <person name="Kalu J.B."/>
            <person name="Kam C."/>
            <person name="Kashfia A."/>
            <person name="Keebler J."/>
            <person name="Kisamo H."/>
            <person name="Kovar C.L."/>
            <person name="Lago L.A."/>
            <person name="Lai C.-Y."/>
            <person name="Laidlaw J."/>
            <person name="Lara F."/>
            <person name="Le T.-K."/>
            <person name="Lee S.L."/>
            <person name="Legall F.H."/>
            <person name="Lemon S.J."/>
            <person name="Lewis L.R."/>
            <person name="Li B."/>
            <person name="Liu Y."/>
            <person name="Liu Y.-S."/>
            <person name="Lopez J."/>
            <person name="Lozado R.J."/>
            <person name="Lu J."/>
            <person name="Madu R.C."/>
            <person name="Maheshwari M."/>
            <person name="Maheshwari R."/>
            <person name="Malloy K."/>
            <person name="Martinez E."/>
            <person name="Mathew T."/>
            <person name="Mercado I.C."/>
            <person name="Mercado C."/>
            <person name="Meyer B."/>
            <person name="Montgomery K."/>
            <person name="Morgan M.B."/>
            <person name="Munidasa M."/>
            <person name="Nazareth L.V."/>
            <person name="Nelson J."/>
            <person name="Ng B.M."/>
            <person name="Nguyen N.B."/>
            <person name="Nguyen P.Q."/>
            <person name="Nguyen T."/>
            <person name="Obregon M."/>
            <person name="Okwuonu G.O."/>
            <person name="Onwere C.G."/>
            <person name="Orozco G."/>
            <person name="Parra A."/>
            <person name="Patel S."/>
            <person name="Patil S."/>
            <person name="Perez A."/>
            <person name="Perez Y."/>
            <person name="Pham C."/>
            <person name="Primus E.L."/>
            <person name="Pu L.-L."/>
            <person name="Puazo M."/>
            <person name="Qin X."/>
            <person name="Quiroz J.B."/>
            <person name="Reese J."/>
            <person name="Richards S."/>
            <person name="Rives C.M."/>
            <person name="Robberts R."/>
            <person name="Ruiz S.J."/>
            <person name="Ruiz M.J."/>
            <person name="Santibanez J."/>
            <person name="Schneider B.W."/>
            <person name="Sisson I."/>
            <person name="Smith M."/>
            <person name="Sodergren E."/>
            <person name="Song X.-Z."/>
            <person name="Song B.B."/>
            <person name="Summersgill H."/>
            <person name="Thelus R."/>
            <person name="Thornton R.D."/>
            <person name="Trejos Z.Y."/>
            <person name="Usmani K."/>
            <person name="Vattathil S."/>
            <person name="Villasana D."/>
            <person name="Walker D.L."/>
            <person name="Wang S."/>
            <person name="Wang K."/>
            <person name="White C.S."/>
            <person name="Williams A.C."/>
            <person name="Williamson J."/>
            <person name="Wilson K."/>
            <person name="Woghiren I.O."/>
            <person name="Woodworth J.R."/>
            <person name="Worley K.C."/>
            <person name="Wright R.A."/>
            <person name="Wu W."/>
            <person name="Young L."/>
            <person name="Zhang L."/>
            <person name="Zhang J."/>
            <person name="Zhu Y."/>
            <person name="Muzny D.M."/>
            <person name="Weinstock G."/>
            <person name="Gibbs R.A."/>
        </authorList>
    </citation>
    <scope>NUCLEOTIDE SEQUENCE [LARGE SCALE GENOMIC DNA]</scope>
    <source>
        <strain evidence="3">LSR1</strain>
    </source>
</reference>
<dbReference type="OrthoDB" id="6070751at2759"/>
<feature type="compositionally biased region" description="Basic and acidic residues" evidence="1">
    <location>
        <begin position="885"/>
        <end position="898"/>
    </location>
</feature>
<feature type="compositionally biased region" description="Basic and acidic residues" evidence="1">
    <location>
        <begin position="697"/>
        <end position="714"/>
    </location>
</feature>
<sequence>MQMTNAKVDTIDQRADISKTVTQDTADVSKERTNVITKDYSDDNHNCDSTLSISEVQENKERNTTNDNNEYVHSNVTPDTININEDTLINKGKINDEINLVTALENKASLLNDFMFESEISDLPTEEPLNVLSIMPKLHCVEKIAANETECVMLENVNVLKQAELNAAENINQHAKVEHELNIAAIGNIIIDYDSIKENSLTVGEEKKSIEKATMALTLDDHSFEIVSTNVDILDGCIKDVMIKEEQIIYSDTNEASKMSTRSTKRLSENDNPEDIAVNILNDQIQNTDNLVKENIETKVASLNKTTEILNDDDTHNQENVGLNKEQSELADKLQQSIKKPNQIFETSMIEENDTIDKVKSDVLITKIKTTDDEKTIDRKDIEDINRKLSAKSKGSTTNNIGESENKIDTNKIINETIDLSNKELSDDNKNTEKIGVELNNLDPGIASDNNKNPEAIIEISTNNQIQLTENIVEKDKTKRGSEENKSCAQPDDKKSPSPDTTKSNTNISEINIDKTKVIGKSIDEINEKLSDNNEDIENVGVKLDKICQENVSDNNKASEEIIDKDISYVNKNQKDNEIGLDNQIKSTENVVENDKTKSGRKKKKSSPQPDDKKSPSPDTTVSNIIGSEINIDETKVIDKSIEENNKKLLDDMVKITLDKIEPVIPPDNNKVPEEIIEKYISNIDENENPKNNKIAIDNHIRSTENVEEKDKTKRGSKKKKSSPQTDYKKSPSPESKKNNTSVDESNIDTTKFNDKSYEKLSDNNKDSENVGGKLDKILPEIVSEEINEKDVSNVDNHIRSTENVEEKDKTKRGSKKKKSSPQTDYKKSPSPESTKNNTSVDESNIDTTKFNDKSYEKLSDNNKDSENVGGKLDKILPEIVSEEINEKDVSNVDKNENLKNNQTGIDSQIKSTENVMEKVKTKRGSKKKNSSPHPEDIKSPSPETTKSNISVGEINIDAKVIDKSNEEINDKLSDNKEDSDKVSGKLDKILPAIVPDNNRVPEEIIE</sequence>
<evidence type="ECO:0000256" key="1">
    <source>
        <dbReference type="SAM" id="MobiDB-lite"/>
    </source>
</evidence>
<feature type="compositionally biased region" description="Polar residues" evidence="1">
    <location>
        <begin position="498"/>
        <end position="509"/>
    </location>
</feature>
<feature type="region of interest" description="Disordered" evidence="1">
    <location>
        <begin position="686"/>
        <end position="984"/>
    </location>
</feature>
<keyword evidence="3" id="KW-1185">Reference proteome</keyword>
<name>A0A8R2HAJ0_ACYPI</name>
<feature type="compositionally biased region" description="Basic and acidic residues" evidence="1">
    <location>
        <begin position="752"/>
        <end position="779"/>
    </location>
</feature>
<evidence type="ECO:0000313" key="3">
    <source>
        <dbReference type="Proteomes" id="UP000007819"/>
    </source>
</evidence>
<protein>
    <submittedName>
        <fullName evidence="2">Uncharacterized protein</fullName>
    </submittedName>
</protein>
<feature type="compositionally biased region" description="Polar residues" evidence="1">
    <location>
        <begin position="831"/>
        <end position="849"/>
    </location>
</feature>
<feature type="region of interest" description="Disordered" evidence="1">
    <location>
        <begin position="580"/>
        <end position="624"/>
    </location>
</feature>
<proteinExistence type="predicted"/>
<feature type="compositionally biased region" description="Polar residues" evidence="1">
    <location>
        <begin position="942"/>
        <end position="951"/>
    </location>
</feature>
<dbReference type="KEGG" id="api:103311725"/>
<feature type="compositionally biased region" description="Polar residues" evidence="1">
    <location>
        <begin position="899"/>
        <end position="915"/>
    </location>
</feature>
<feature type="compositionally biased region" description="Basic residues" evidence="1">
    <location>
        <begin position="921"/>
        <end position="931"/>
    </location>
</feature>
<dbReference type="EnsemblMetazoa" id="XM_016809508.2">
    <property type="protein sequence ID" value="XP_016664997.1"/>
    <property type="gene ID" value="LOC103311725"/>
</dbReference>
<accession>A0A8R2HAJ0</accession>
<dbReference type="AlphaFoldDB" id="A0A8R2HAJ0"/>